<evidence type="ECO:0000259" key="2">
    <source>
        <dbReference type="PROSITE" id="PS50800"/>
    </source>
</evidence>
<feature type="compositionally biased region" description="Basic residues" evidence="1">
    <location>
        <begin position="302"/>
        <end position="314"/>
    </location>
</feature>
<feature type="region of interest" description="Disordered" evidence="1">
    <location>
        <begin position="253"/>
        <end position="366"/>
    </location>
</feature>
<proteinExistence type="predicted"/>
<feature type="compositionally biased region" description="Gly residues" evidence="1">
    <location>
        <begin position="208"/>
        <end position="221"/>
    </location>
</feature>
<keyword evidence="4" id="KW-1185">Reference proteome</keyword>
<feature type="compositionally biased region" description="Low complexity" evidence="1">
    <location>
        <begin position="222"/>
        <end position="237"/>
    </location>
</feature>
<evidence type="ECO:0000313" key="3">
    <source>
        <dbReference type="EMBL" id="KAG2440182.1"/>
    </source>
</evidence>
<feature type="compositionally biased region" description="Acidic residues" evidence="1">
    <location>
        <begin position="281"/>
        <end position="292"/>
    </location>
</feature>
<feature type="domain" description="SAP" evidence="2">
    <location>
        <begin position="88"/>
        <end position="122"/>
    </location>
</feature>
<evidence type="ECO:0000256" key="1">
    <source>
        <dbReference type="SAM" id="MobiDB-lite"/>
    </source>
</evidence>
<feature type="region of interest" description="Disordered" evidence="1">
    <location>
        <begin position="168"/>
        <end position="239"/>
    </location>
</feature>
<feature type="compositionally biased region" description="Low complexity" evidence="1">
    <location>
        <begin position="253"/>
        <end position="280"/>
    </location>
</feature>
<evidence type="ECO:0000313" key="4">
    <source>
        <dbReference type="Proteomes" id="UP000650467"/>
    </source>
</evidence>
<protein>
    <recommendedName>
        <fullName evidence="2">SAP domain-containing protein</fullName>
    </recommendedName>
</protein>
<dbReference type="OrthoDB" id="546588at2759"/>
<organism evidence="3 4">
    <name type="scientific">Chlamydomonas incerta</name>
    <dbReference type="NCBI Taxonomy" id="51695"/>
    <lineage>
        <taxon>Eukaryota</taxon>
        <taxon>Viridiplantae</taxon>
        <taxon>Chlorophyta</taxon>
        <taxon>core chlorophytes</taxon>
        <taxon>Chlorophyceae</taxon>
        <taxon>CS clade</taxon>
        <taxon>Chlamydomonadales</taxon>
        <taxon>Chlamydomonadaceae</taxon>
        <taxon>Chlamydomonas</taxon>
    </lineage>
</organism>
<feature type="compositionally biased region" description="Low complexity" evidence="1">
    <location>
        <begin position="168"/>
        <end position="188"/>
    </location>
</feature>
<feature type="compositionally biased region" description="Low complexity" evidence="1">
    <location>
        <begin position="196"/>
        <end position="207"/>
    </location>
</feature>
<accession>A0A835T763</accession>
<sequence length="664" mass="68782">MSTAETETAAATAALADPGPPVSWDLPIDIVVAISSIITDELSPFFDEADIASAAASCMCVGHPTFTGIAEILYQFLSPRLGDDPGVNEGSTAGELKAVLKAWGRPCTGKKSELWSRIKDEVETDAPTGGAGGGSSAFAATAAATAAAATARAAAAAAAAAAAGGASTSNAGATGAAGATKPAAATKPAGRKRAADAAAKNTKAAAAAGGGGKGGGSGGDADGSNSEHAVASAACARPTRRRRTAASAAAAAAAANDSGGDASSDAAASDADVDMNSSADESSEEEDEETSDGSEYQEGGRARRRVRGGRRRSSSKSGGSSKSTGGKSKGKGKGAAAAAAGRGRGRGGRGTGSAGGAAAQASDELEAEAQQAEAAVAAEAPRCYCPVARGPKRRIIQLQRARVSKHKAKEVYGLYASLLDGLPTQPTMLQAFDGLRCETYAVRDIKRLARQKYSSYREFYALQQRSKQRSKEWSEKYNSTKAQRQALVKGELARRGVDADEAEAAVGHIWYLDFFTHGVSYDDSSPAAVTVDAEWLRVQSQAAADEAHSFIFFVKYSNFRGHLQRLRDVHNYSKGSRYRQEVALEKRSFTMAMQDWVSGRRLEDVVADPRLPPHLRPAAEDALRALADGRVAREREQLRQAAAKKMAAAGVPNFPALDSDDEGW</sequence>
<dbReference type="PROSITE" id="PS50800">
    <property type="entry name" value="SAP"/>
    <property type="match status" value="1"/>
</dbReference>
<reference evidence="3" key="1">
    <citation type="journal article" date="2020" name="bioRxiv">
        <title>Comparative genomics of Chlamydomonas.</title>
        <authorList>
            <person name="Craig R.J."/>
            <person name="Hasan A.R."/>
            <person name="Ness R.W."/>
            <person name="Keightley P.D."/>
        </authorList>
    </citation>
    <scope>NUCLEOTIDE SEQUENCE</scope>
    <source>
        <strain evidence="3">SAG 7.73</strain>
    </source>
</reference>
<dbReference type="AlphaFoldDB" id="A0A835T763"/>
<dbReference type="Proteomes" id="UP000650467">
    <property type="component" value="Unassembled WGS sequence"/>
</dbReference>
<feature type="compositionally biased region" description="Low complexity" evidence="1">
    <location>
        <begin position="356"/>
        <end position="366"/>
    </location>
</feature>
<dbReference type="EMBL" id="JAEHOC010000007">
    <property type="protein sequence ID" value="KAG2440182.1"/>
    <property type="molecule type" value="Genomic_DNA"/>
</dbReference>
<comment type="caution">
    <text evidence="3">The sequence shown here is derived from an EMBL/GenBank/DDBJ whole genome shotgun (WGS) entry which is preliminary data.</text>
</comment>
<feature type="compositionally biased region" description="Low complexity" evidence="1">
    <location>
        <begin position="315"/>
        <end position="326"/>
    </location>
</feature>
<name>A0A835T763_CHLIN</name>
<dbReference type="InterPro" id="IPR003034">
    <property type="entry name" value="SAP_dom"/>
</dbReference>
<gene>
    <name evidence="3" type="ORF">HXX76_004295</name>
</gene>